<keyword evidence="2" id="KW-1185">Reference proteome</keyword>
<protein>
    <submittedName>
        <fullName evidence="1">Uncharacterized protein</fullName>
    </submittedName>
</protein>
<dbReference type="EMBL" id="NBIV01000013">
    <property type="protein sequence ID" value="PXF48468.1"/>
    <property type="molecule type" value="Genomic_DNA"/>
</dbReference>
<accession>A0A2V3J251</accession>
<dbReference type="Proteomes" id="UP000247409">
    <property type="component" value="Unassembled WGS sequence"/>
</dbReference>
<reference evidence="1 2" key="1">
    <citation type="journal article" date="2018" name="Mol. Biol. Evol.">
        <title>Analysis of the draft genome of the red seaweed Gracilariopsis chorda provides insights into genome size evolution in Rhodophyta.</title>
        <authorList>
            <person name="Lee J."/>
            <person name="Yang E.C."/>
            <person name="Graf L."/>
            <person name="Yang J.H."/>
            <person name="Qiu H."/>
            <person name="Zel Zion U."/>
            <person name="Chan C.X."/>
            <person name="Stephens T.G."/>
            <person name="Weber A.P.M."/>
            <person name="Boo G.H."/>
            <person name="Boo S.M."/>
            <person name="Kim K.M."/>
            <person name="Shin Y."/>
            <person name="Jung M."/>
            <person name="Lee S.J."/>
            <person name="Yim H.S."/>
            <person name="Lee J.H."/>
            <person name="Bhattacharya D."/>
            <person name="Yoon H.S."/>
        </authorList>
    </citation>
    <scope>NUCLEOTIDE SEQUENCE [LARGE SCALE GENOMIC DNA]</scope>
    <source>
        <strain evidence="1 2">SKKU-2015</strain>
        <tissue evidence="1">Whole body</tissue>
    </source>
</reference>
<gene>
    <name evidence="1" type="ORF">BWQ96_01637</name>
</gene>
<comment type="caution">
    <text evidence="1">The sequence shown here is derived from an EMBL/GenBank/DDBJ whole genome shotgun (WGS) entry which is preliminary data.</text>
</comment>
<dbReference type="AlphaFoldDB" id="A0A2V3J251"/>
<dbReference type="OrthoDB" id="10483728at2759"/>
<evidence type="ECO:0000313" key="2">
    <source>
        <dbReference type="Proteomes" id="UP000247409"/>
    </source>
</evidence>
<organism evidence="1 2">
    <name type="scientific">Gracilariopsis chorda</name>
    <dbReference type="NCBI Taxonomy" id="448386"/>
    <lineage>
        <taxon>Eukaryota</taxon>
        <taxon>Rhodophyta</taxon>
        <taxon>Florideophyceae</taxon>
        <taxon>Rhodymeniophycidae</taxon>
        <taxon>Gracilariales</taxon>
        <taxon>Gracilariaceae</taxon>
        <taxon>Gracilariopsis</taxon>
    </lineage>
</organism>
<proteinExistence type="predicted"/>
<name>A0A2V3J251_9FLOR</name>
<evidence type="ECO:0000313" key="1">
    <source>
        <dbReference type="EMBL" id="PXF48468.1"/>
    </source>
</evidence>
<sequence length="212" mass="23949">MNADTENLAPQAVHNALKSRTRKPLGGLSVREGKQVLRDSNRSHLSGKRRALGDITNRGGELNNFSTSHTVKRSSAILDSKLDSGVKSLPKASHSFKIPMDHFGEVLDPEILPDPLPEVPYTPVLFDDGELQEARERLREQTVEDDDDTLDFMGKPYVRTRMQFQREVELPFDPADTVYDLDQSDPLDFTSTDLFHPDQLIRKDEYSTLELA</sequence>